<dbReference type="EMBL" id="ML178889">
    <property type="protein sequence ID" value="TFK95367.1"/>
    <property type="molecule type" value="Genomic_DNA"/>
</dbReference>
<protein>
    <submittedName>
        <fullName evidence="2">Uncharacterized protein</fullName>
    </submittedName>
</protein>
<dbReference type="Proteomes" id="UP000305067">
    <property type="component" value="Unassembled WGS sequence"/>
</dbReference>
<evidence type="ECO:0000313" key="3">
    <source>
        <dbReference type="Proteomes" id="UP000305067"/>
    </source>
</evidence>
<proteinExistence type="predicted"/>
<feature type="compositionally biased region" description="Polar residues" evidence="1">
    <location>
        <begin position="388"/>
        <end position="409"/>
    </location>
</feature>
<accession>A0A5C3Q2K2</accession>
<feature type="compositionally biased region" description="Polar residues" evidence="1">
    <location>
        <begin position="445"/>
        <end position="484"/>
    </location>
</feature>
<organism evidence="2 3">
    <name type="scientific">Pterulicium gracile</name>
    <dbReference type="NCBI Taxonomy" id="1884261"/>
    <lineage>
        <taxon>Eukaryota</taxon>
        <taxon>Fungi</taxon>
        <taxon>Dikarya</taxon>
        <taxon>Basidiomycota</taxon>
        <taxon>Agaricomycotina</taxon>
        <taxon>Agaricomycetes</taxon>
        <taxon>Agaricomycetidae</taxon>
        <taxon>Agaricales</taxon>
        <taxon>Pleurotineae</taxon>
        <taxon>Pterulaceae</taxon>
        <taxon>Pterulicium</taxon>
    </lineage>
</organism>
<feature type="region of interest" description="Disordered" evidence="1">
    <location>
        <begin position="94"/>
        <end position="158"/>
    </location>
</feature>
<evidence type="ECO:0000256" key="1">
    <source>
        <dbReference type="SAM" id="MobiDB-lite"/>
    </source>
</evidence>
<feature type="compositionally biased region" description="Polar residues" evidence="1">
    <location>
        <begin position="348"/>
        <end position="362"/>
    </location>
</feature>
<feature type="compositionally biased region" description="Polar residues" evidence="1">
    <location>
        <begin position="142"/>
        <end position="158"/>
    </location>
</feature>
<reference evidence="2 3" key="1">
    <citation type="journal article" date="2019" name="Nat. Ecol. Evol.">
        <title>Megaphylogeny resolves global patterns of mushroom evolution.</title>
        <authorList>
            <person name="Varga T."/>
            <person name="Krizsan K."/>
            <person name="Foldi C."/>
            <person name="Dima B."/>
            <person name="Sanchez-Garcia M."/>
            <person name="Sanchez-Ramirez S."/>
            <person name="Szollosi G.J."/>
            <person name="Szarkandi J.G."/>
            <person name="Papp V."/>
            <person name="Albert L."/>
            <person name="Andreopoulos W."/>
            <person name="Angelini C."/>
            <person name="Antonin V."/>
            <person name="Barry K.W."/>
            <person name="Bougher N.L."/>
            <person name="Buchanan P."/>
            <person name="Buyck B."/>
            <person name="Bense V."/>
            <person name="Catcheside P."/>
            <person name="Chovatia M."/>
            <person name="Cooper J."/>
            <person name="Damon W."/>
            <person name="Desjardin D."/>
            <person name="Finy P."/>
            <person name="Geml J."/>
            <person name="Haridas S."/>
            <person name="Hughes K."/>
            <person name="Justo A."/>
            <person name="Karasinski D."/>
            <person name="Kautmanova I."/>
            <person name="Kiss B."/>
            <person name="Kocsube S."/>
            <person name="Kotiranta H."/>
            <person name="LaButti K.M."/>
            <person name="Lechner B.E."/>
            <person name="Liimatainen K."/>
            <person name="Lipzen A."/>
            <person name="Lukacs Z."/>
            <person name="Mihaltcheva S."/>
            <person name="Morgado L.N."/>
            <person name="Niskanen T."/>
            <person name="Noordeloos M.E."/>
            <person name="Ohm R.A."/>
            <person name="Ortiz-Santana B."/>
            <person name="Ovrebo C."/>
            <person name="Racz N."/>
            <person name="Riley R."/>
            <person name="Savchenko A."/>
            <person name="Shiryaev A."/>
            <person name="Soop K."/>
            <person name="Spirin V."/>
            <person name="Szebenyi C."/>
            <person name="Tomsovsky M."/>
            <person name="Tulloss R.E."/>
            <person name="Uehling J."/>
            <person name="Grigoriev I.V."/>
            <person name="Vagvolgyi C."/>
            <person name="Papp T."/>
            <person name="Martin F.M."/>
            <person name="Miettinen O."/>
            <person name="Hibbett D.S."/>
            <person name="Nagy L.G."/>
        </authorList>
    </citation>
    <scope>NUCLEOTIDE SEQUENCE [LARGE SCALE GENOMIC DNA]</scope>
    <source>
        <strain evidence="2 3">CBS 309.79</strain>
    </source>
</reference>
<name>A0A5C3Q2K2_9AGAR</name>
<evidence type="ECO:0000313" key="2">
    <source>
        <dbReference type="EMBL" id="TFK95367.1"/>
    </source>
</evidence>
<gene>
    <name evidence="2" type="ORF">BDV98DRAFT_587133</name>
</gene>
<dbReference type="AlphaFoldDB" id="A0A5C3Q2K2"/>
<feature type="region of interest" description="Disordered" evidence="1">
    <location>
        <begin position="295"/>
        <end position="484"/>
    </location>
</feature>
<feature type="compositionally biased region" description="Polar residues" evidence="1">
    <location>
        <begin position="418"/>
        <end position="434"/>
    </location>
</feature>
<sequence>MSAIGKSPLGTLMDVFHRLFLDLFSPEANAQGPPHTDVPEPITETSVHIEEVNNENADSLPLSSRTEENVDTDVRLSQNVRASSEASVIGMLAAVDNDDNGSSTEVRDRPSPLSFGSILPESSASNAPFNREQRRKEKSRAVSPTSHLSAFMPSTPQAQLPDSDSFWTNLTFVDALHFIEQGNKDVRLAKIIANTLSDSILASRRLQTNANEPASNASLLYRLPDDEEFWNEMPFSDAQRYIDNGEPDSRLYEVIACTMAQASQAQRIWNARSIEELRETDEHLASFLDRANFPERPTETYTARGMRIGSPNPPIRRSQPTPALRTASAAPDNDGYNSSLSDEDDSRWINNLSSSFVPSQRKTNGEEPASAPTPTPSAAAPNRPSASQIRFENSTTPSVNYRQPMSNPNDPHRGRAANPSSAPLRSNFMLSNAGTRPASAYPRSVQFNPTLDNTSFNGSASSRSNTRRPYSGSRNGTTPFNGPSFFENPSATDGLLMDDPDFGEQPNYVNTHGINDPELRERLSYNHSIGTYGVNPREFVAEDNNGILSRISLEEQNRVRHSDNMQDRYGAFLHRQLGQSITREHLPKLNIDSSVESIPTCLIVID</sequence>
<keyword evidence="3" id="KW-1185">Reference proteome</keyword>
<feature type="compositionally biased region" description="Low complexity" evidence="1">
    <location>
        <begin position="368"/>
        <end position="387"/>
    </location>
</feature>